<dbReference type="RefSeq" id="WP_025836161.1">
    <property type="nucleotide sequence ID" value="NZ_CAMTFU010000030.1"/>
</dbReference>
<dbReference type="EMBL" id="FQZN01000018">
    <property type="protein sequence ID" value="SHJ21561.1"/>
    <property type="molecule type" value="Genomic_DNA"/>
</dbReference>
<feature type="compositionally biased region" description="Low complexity" evidence="1">
    <location>
        <begin position="44"/>
        <end position="62"/>
    </location>
</feature>
<dbReference type="GeneID" id="92713055"/>
<gene>
    <name evidence="2" type="ORF">SAMN05444350_11869</name>
</gene>
<dbReference type="eggNOG" id="ENOG5030QMA">
    <property type="taxonomic scope" value="Bacteria"/>
</dbReference>
<evidence type="ECO:0000313" key="2">
    <source>
        <dbReference type="EMBL" id="SHJ21561.1"/>
    </source>
</evidence>
<protein>
    <submittedName>
        <fullName evidence="2">Uncharacterized protein</fullName>
    </submittedName>
</protein>
<evidence type="ECO:0000313" key="3">
    <source>
        <dbReference type="Proteomes" id="UP000184192"/>
    </source>
</evidence>
<reference evidence="3" key="1">
    <citation type="submission" date="2016-11" db="EMBL/GenBank/DDBJ databases">
        <authorList>
            <person name="Varghese N."/>
            <person name="Submissions S."/>
        </authorList>
    </citation>
    <scope>NUCLEOTIDE SEQUENCE [LARGE SCALE GENOMIC DNA]</scope>
    <source>
        <strain evidence="3">DSM 26884</strain>
    </source>
</reference>
<evidence type="ECO:0000256" key="1">
    <source>
        <dbReference type="SAM" id="MobiDB-lite"/>
    </source>
</evidence>
<feature type="region of interest" description="Disordered" evidence="1">
    <location>
        <begin position="36"/>
        <end position="62"/>
    </location>
</feature>
<name>A0A1M6HHC9_9BACE</name>
<keyword evidence="3" id="KW-1185">Reference proteome</keyword>
<organism evidence="2 3">
    <name type="scientific">Bacteroides stercorirosoris</name>
    <dbReference type="NCBI Taxonomy" id="871324"/>
    <lineage>
        <taxon>Bacteria</taxon>
        <taxon>Pseudomonadati</taxon>
        <taxon>Bacteroidota</taxon>
        <taxon>Bacteroidia</taxon>
        <taxon>Bacteroidales</taxon>
        <taxon>Bacteroidaceae</taxon>
        <taxon>Bacteroides</taxon>
    </lineage>
</organism>
<dbReference type="AlphaFoldDB" id="A0A1M6HHC9"/>
<accession>A0A1M6HHC9</accession>
<sequence>MKNQVKEKYLAPQIEVIQMETEGTSCVIAGSGNLGGFGNGGSIGTSSRSYGRSRGSRNASSSELEDLINDILTIEK</sequence>
<proteinExistence type="predicted"/>
<dbReference type="Proteomes" id="UP000184192">
    <property type="component" value="Unassembled WGS sequence"/>
</dbReference>